<reference evidence="2 3" key="1">
    <citation type="journal article" date="2014" name="PLoS Genet.">
        <title>Analysis of the Phlebiopsis gigantea genome, transcriptome and secretome provides insight into its pioneer colonization strategies of wood.</title>
        <authorList>
            <person name="Hori C."/>
            <person name="Ishida T."/>
            <person name="Igarashi K."/>
            <person name="Samejima M."/>
            <person name="Suzuki H."/>
            <person name="Master E."/>
            <person name="Ferreira P."/>
            <person name="Ruiz-Duenas F.J."/>
            <person name="Held B."/>
            <person name="Canessa P."/>
            <person name="Larrondo L.F."/>
            <person name="Schmoll M."/>
            <person name="Druzhinina I.S."/>
            <person name="Kubicek C.P."/>
            <person name="Gaskell J.A."/>
            <person name="Kersten P."/>
            <person name="St John F."/>
            <person name="Glasner J."/>
            <person name="Sabat G."/>
            <person name="Splinter BonDurant S."/>
            <person name="Syed K."/>
            <person name="Yadav J."/>
            <person name="Mgbeahuruike A.C."/>
            <person name="Kovalchuk A."/>
            <person name="Asiegbu F.O."/>
            <person name="Lackner G."/>
            <person name="Hoffmeister D."/>
            <person name="Rencoret J."/>
            <person name="Gutierrez A."/>
            <person name="Sun H."/>
            <person name="Lindquist E."/>
            <person name="Barry K."/>
            <person name="Riley R."/>
            <person name="Grigoriev I.V."/>
            <person name="Henrissat B."/>
            <person name="Kues U."/>
            <person name="Berka R.M."/>
            <person name="Martinez A.T."/>
            <person name="Covert S.F."/>
            <person name="Blanchette R.A."/>
            <person name="Cullen D."/>
        </authorList>
    </citation>
    <scope>NUCLEOTIDE SEQUENCE [LARGE SCALE GENOMIC DNA]</scope>
    <source>
        <strain evidence="2 3">11061_1 CR5-6</strain>
    </source>
</reference>
<evidence type="ECO:0000313" key="3">
    <source>
        <dbReference type="Proteomes" id="UP000053257"/>
    </source>
</evidence>
<evidence type="ECO:0000313" key="2">
    <source>
        <dbReference type="EMBL" id="KIP02867.1"/>
    </source>
</evidence>
<feature type="region of interest" description="Disordered" evidence="1">
    <location>
        <begin position="84"/>
        <end position="145"/>
    </location>
</feature>
<evidence type="ECO:0000256" key="1">
    <source>
        <dbReference type="SAM" id="MobiDB-lite"/>
    </source>
</evidence>
<accession>A0A0C3S144</accession>
<dbReference type="AlphaFoldDB" id="A0A0C3S144"/>
<gene>
    <name evidence="2" type="ORF">PHLGIDRAFT_130490</name>
</gene>
<feature type="compositionally biased region" description="Low complexity" evidence="1">
    <location>
        <begin position="102"/>
        <end position="113"/>
    </location>
</feature>
<dbReference type="Proteomes" id="UP000053257">
    <property type="component" value="Unassembled WGS sequence"/>
</dbReference>
<dbReference type="EMBL" id="KN840648">
    <property type="protein sequence ID" value="KIP02867.1"/>
    <property type="molecule type" value="Genomic_DNA"/>
</dbReference>
<sequence>MPSASLSCSSHARRLRNGLAACATHAPARAELGEQARHLQSKLVLPALLCAPRGSDATVAAQRLHEAAERCARMNGLSFACRPGAPKTDLQRHASPAQQRLAAGRAVAPASVAQGSPRRILRSPPAALDQDHPRDGPAQRADAFP</sequence>
<dbReference type="HOGENOM" id="CLU_1787524_0_0_1"/>
<name>A0A0C3S144_PHLG1</name>
<proteinExistence type="predicted"/>
<organism evidence="2 3">
    <name type="scientific">Phlebiopsis gigantea (strain 11061_1 CR5-6)</name>
    <name type="common">White-rot fungus</name>
    <name type="synonym">Peniophora gigantea</name>
    <dbReference type="NCBI Taxonomy" id="745531"/>
    <lineage>
        <taxon>Eukaryota</taxon>
        <taxon>Fungi</taxon>
        <taxon>Dikarya</taxon>
        <taxon>Basidiomycota</taxon>
        <taxon>Agaricomycotina</taxon>
        <taxon>Agaricomycetes</taxon>
        <taxon>Polyporales</taxon>
        <taxon>Phanerochaetaceae</taxon>
        <taxon>Phlebiopsis</taxon>
    </lineage>
</organism>
<protein>
    <submittedName>
        <fullName evidence="2">Uncharacterized protein</fullName>
    </submittedName>
</protein>
<keyword evidence="3" id="KW-1185">Reference proteome</keyword>